<evidence type="ECO:0000313" key="2">
    <source>
        <dbReference type="Proteomes" id="UP001327560"/>
    </source>
</evidence>
<protein>
    <submittedName>
        <fullName evidence="1">Uncharacterized protein</fullName>
    </submittedName>
</protein>
<accession>A0AAQ3QDM9</accession>
<proteinExistence type="predicted"/>
<reference evidence="1 2" key="1">
    <citation type="submission" date="2023-10" db="EMBL/GenBank/DDBJ databases">
        <title>Chromosome-scale genome assembly provides insights into flower coloration mechanisms of Canna indica.</title>
        <authorList>
            <person name="Li C."/>
        </authorList>
    </citation>
    <scope>NUCLEOTIDE SEQUENCE [LARGE SCALE GENOMIC DNA]</scope>
    <source>
        <tissue evidence="1">Flower</tissue>
    </source>
</reference>
<keyword evidence="2" id="KW-1185">Reference proteome</keyword>
<gene>
    <name evidence="1" type="ORF">Cni_G15815</name>
</gene>
<sequence>MKETGDSPLETGKNSSLASLNPCVESISVVEKLSLSASMVSGGNPTLVVGENPSTASFSSDLDLNLMLGKNPSSTHVFSDYNSNHVLDARPSFDLSSELSHKDVSKATADVRLDLDRGKTSLVPSFYPKLAQDSKASNGPKIPPGNTSWVSLFKSNASDSRPFSSFEILSNIKSSTSDFMEFDDLELKNLCKPLFSSLFST</sequence>
<dbReference type="EMBL" id="CP136894">
    <property type="protein sequence ID" value="WOL07079.1"/>
    <property type="molecule type" value="Genomic_DNA"/>
</dbReference>
<dbReference type="AlphaFoldDB" id="A0AAQ3QDM9"/>
<organism evidence="1 2">
    <name type="scientific">Canna indica</name>
    <name type="common">Indian-shot</name>
    <dbReference type="NCBI Taxonomy" id="4628"/>
    <lineage>
        <taxon>Eukaryota</taxon>
        <taxon>Viridiplantae</taxon>
        <taxon>Streptophyta</taxon>
        <taxon>Embryophyta</taxon>
        <taxon>Tracheophyta</taxon>
        <taxon>Spermatophyta</taxon>
        <taxon>Magnoliopsida</taxon>
        <taxon>Liliopsida</taxon>
        <taxon>Zingiberales</taxon>
        <taxon>Cannaceae</taxon>
        <taxon>Canna</taxon>
    </lineage>
</organism>
<dbReference type="Proteomes" id="UP001327560">
    <property type="component" value="Chromosome 5"/>
</dbReference>
<evidence type="ECO:0000313" key="1">
    <source>
        <dbReference type="EMBL" id="WOL07079.1"/>
    </source>
</evidence>
<name>A0AAQ3QDM9_9LILI</name>